<evidence type="ECO:0000256" key="1">
    <source>
        <dbReference type="ARBA" id="ARBA00007734"/>
    </source>
</evidence>
<protein>
    <submittedName>
        <fullName evidence="4">Lytic transglycosylase domain-containing protein</fullName>
    </submittedName>
</protein>
<feature type="region of interest" description="Disordered" evidence="2">
    <location>
        <begin position="111"/>
        <end position="132"/>
    </location>
</feature>
<dbReference type="RefSeq" id="WP_324726009.1">
    <property type="nucleotide sequence ID" value="NZ_CP139781.1"/>
</dbReference>
<evidence type="ECO:0000256" key="2">
    <source>
        <dbReference type="SAM" id="MobiDB-lite"/>
    </source>
</evidence>
<dbReference type="InterPro" id="IPR023346">
    <property type="entry name" value="Lysozyme-like_dom_sf"/>
</dbReference>
<evidence type="ECO:0000313" key="5">
    <source>
        <dbReference type="Proteomes" id="UP000738431"/>
    </source>
</evidence>
<dbReference type="InterPro" id="IPR000189">
    <property type="entry name" value="Transglyc_AS"/>
</dbReference>
<feature type="compositionally biased region" description="Basic and acidic residues" evidence="2">
    <location>
        <begin position="117"/>
        <end position="132"/>
    </location>
</feature>
<dbReference type="InterPro" id="IPR008258">
    <property type="entry name" value="Transglycosylase_SLT_dom_1"/>
</dbReference>
<reference evidence="4 5" key="1">
    <citation type="submission" date="2021-08" db="EMBL/GenBank/DDBJ databases">
        <authorList>
            <person name="Zhang D."/>
            <person name="Zhang A."/>
            <person name="Wang L."/>
        </authorList>
    </citation>
    <scope>NUCLEOTIDE SEQUENCE [LARGE SCALE GENOMIC DNA]</scope>
    <source>
        <strain evidence="4 5">WL0086</strain>
    </source>
</reference>
<reference evidence="4 5" key="2">
    <citation type="submission" date="2023-12" db="EMBL/GenBank/DDBJ databases">
        <title>Description of an unclassified Opitutus bacterium of Verrucomicrobiota.</title>
        <authorList>
            <person name="Zhang D.-F."/>
        </authorList>
    </citation>
    <scope>NUCLEOTIDE SEQUENCE [LARGE SCALE GENOMIC DNA]</scope>
    <source>
        <strain evidence="4 5">WL0086</strain>
    </source>
</reference>
<dbReference type="PROSITE" id="PS00922">
    <property type="entry name" value="TRANSGLYCOSYLASE"/>
    <property type="match status" value="1"/>
</dbReference>
<dbReference type="PANTHER" id="PTHR37423:SF2">
    <property type="entry name" value="MEMBRANE-BOUND LYTIC MUREIN TRANSGLYCOSYLASE C"/>
    <property type="match status" value="1"/>
</dbReference>
<dbReference type="CDD" id="cd16894">
    <property type="entry name" value="MltD-like"/>
    <property type="match status" value="1"/>
</dbReference>
<proteinExistence type="inferred from homology"/>
<dbReference type="Gene3D" id="1.10.530.10">
    <property type="match status" value="1"/>
</dbReference>
<comment type="similarity">
    <text evidence="1">Belongs to the transglycosylase Slt family.</text>
</comment>
<accession>A0ABZ1C4V4</accession>
<evidence type="ECO:0000259" key="3">
    <source>
        <dbReference type="Pfam" id="PF01464"/>
    </source>
</evidence>
<dbReference type="EMBL" id="CP139781">
    <property type="protein sequence ID" value="WRQ86358.1"/>
    <property type="molecule type" value="Genomic_DNA"/>
</dbReference>
<gene>
    <name evidence="4" type="ORF">K1X11_016200</name>
</gene>
<dbReference type="Proteomes" id="UP000738431">
    <property type="component" value="Chromosome"/>
</dbReference>
<dbReference type="PANTHER" id="PTHR37423">
    <property type="entry name" value="SOLUBLE LYTIC MUREIN TRANSGLYCOSYLASE-RELATED"/>
    <property type="match status" value="1"/>
</dbReference>
<evidence type="ECO:0000313" key="4">
    <source>
        <dbReference type="EMBL" id="WRQ86358.1"/>
    </source>
</evidence>
<keyword evidence="5" id="KW-1185">Reference proteome</keyword>
<organism evidence="4 5">
    <name type="scientific">Actomonas aquatica</name>
    <dbReference type="NCBI Taxonomy" id="2866162"/>
    <lineage>
        <taxon>Bacteria</taxon>
        <taxon>Pseudomonadati</taxon>
        <taxon>Verrucomicrobiota</taxon>
        <taxon>Opitutia</taxon>
        <taxon>Opitutales</taxon>
        <taxon>Opitutaceae</taxon>
        <taxon>Actomonas</taxon>
    </lineage>
</organism>
<sequence length="301" mass="33415">MAQTTETEELPAVDLEGLYELGRTLFETHASEELKAQLRYPSKEEVDTFVARLQTALQEGSLEDLADYAGEARAALVVMQALPEYAPYADWLRERLDYIEAAEWIRSQPKPGAVTPERLRPERPEGSKPVVKRPDEVVPHYSLWMARVRQRAVPAGAERWVPELQGIFERGGVPGRLVWLAEVESSFKPDARSPVGARGLFQFMPGTAEDMGLRLRPWDERVNPQKSSAAAAKYLQQLHGRFGSWPLALAAYNAGPGRVGRLLKERGATDYAGIAEALPAETRMYVPKVLATVAVRAPAGR</sequence>
<dbReference type="SUPFAM" id="SSF53720">
    <property type="entry name" value="ALDH-like"/>
    <property type="match status" value="1"/>
</dbReference>
<feature type="domain" description="Transglycosylase SLT" evidence="3">
    <location>
        <begin position="175"/>
        <end position="270"/>
    </location>
</feature>
<dbReference type="InterPro" id="IPR016161">
    <property type="entry name" value="Ald_DH/histidinol_DH"/>
</dbReference>
<dbReference type="SUPFAM" id="SSF53955">
    <property type="entry name" value="Lysozyme-like"/>
    <property type="match status" value="1"/>
</dbReference>
<dbReference type="Pfam" id="PF01464">
    <property type="entry name" value="SLT"/>
    <property type="match status" value="1"/>
</dbReference>
<name>A0ABZ1C4V4_9BACT</name>